<dbReference type="OrthoDB" id="292964at2759"/>
<sequence>MVMMDFSRQYQSLTELRDRGTPSDETKSRFRKMDLAAAVKRLEMVYQTALLQTTVLEEQYILFYKAINLCEVVKRREDIQFDGVANIRTTEILRDSIEALERLTRELKQRPQVHVREVQPVIVERKPTFEDEIAQEEFGNYITPFQLVRFVEECRKVVLVIDFRRDHFPNIEYEDHNLIKVLPLDSELIVQGLIFSHLFHHLRLQHRHTLNSISNYGLVVLMGDELSDPECTPFSPNSKCKLLLDALTVYNTVAKLRMRPLLLQGGFQAWERCYPVYVERSGRRDHYHDFGSMDDFMAQVESARKQLIRKVEYPRLVDYPMTPDMQNRSPVVRNVPIRIEGPRAPLQPPAYNNIHGNHSDLSPVSRPKGYQADQRSSNYGFDKKIPEQGGARVDTSCIQPHQSISAQRPGQFRPPTPDRSTKQKIQDPVLLENLKKIADWAYETIDTNTPESNVPPGCTGLQNMGNTCFMNATLQALFNTPKLQKFFSRSKFLDHINGTGSENKGIMTAVFSALMDHIWSGRFAFIRPECFFQCFARVCPTLTDRQQHDAQEFLTLLLGAIHEDTNMVPHEKQIDQNYNGVDIPKSWRDYEKKAKQNSNSPIRDIFYMVTASQLQCTQCFTSSLKFEELNQIMLELPSGSECHINGCLEEHFKDTFLEGNNPWNCPTCNQPRRAKRSSKLWSLPPVIIINLKRFAMNQEGRFEKKAIDVNFDLNTLDLSQFLHPDAQKQNAEYRLYAVTNHDGTLDSGHYTAFIHNRPLNTWLKFDDEHCKEAEISEIQTNKAYILYYTNC</sequence>
<dbReference type="InterPro" id="IPR038765">
    <property type="entry name" value="Papain-like_cys_pep_sf"/>
</dbReference>
<dbReference type="Pfam" id="PF00443">
    <property type="entry name" value="UCH"/>
    <property type="match status" value="1"/>
</dbReference>
<reference evidence="7" key="2">
    <citation type="submission" date="2020-08" db="EMBL/GenBank/DDBJ databases">
        <authorList>
            <person name="Kikuchi T."/>
        </authorList>
    </citation>
    <scope>NUCLEOTIDE SEQUENCE</scope>
    <source>
        <strain evidence="6">Ka4C1</strain>
    </source>
</reference>
<dbReference type="EC" id="3.4.19.12" evidence="3"/>
<evidence type="ECO:0000313" key="10">
    <source>
        <dbReference type="WBParaSite" id="BXY_0391600.1"/>
    </source>
</evidence>
<dbReference type="GO" id="GO:0016579">
    <property type="term" value="P:protein deubiquitination"/>
    <property type="evidence" value="ECO:0007669"/>
    <property type="project" value="InterPro"/>
</dbReference>
<dbReference type="EMBL" id="CAJFDI010000005">
    <property type="protein sequence ID" value="CAD5231432.1"/>
    <property type="molecule type" value="Genomic_DNA"/>
</dbReference>
<dbReference type="PROSITE" id="PS00972">
    <property type="entry name" value="USP_1"/>
    <property type="match status" value="1"/>
</dbReference>
<protein>
    <recommendedName>
        <fullName evidence="3">Ubiquitin carboxyl-terminal hydrolase</fullName>
        <ecNumber evidence="3">3.4.19.12</ecNumber>
    </recommendedName>
</protein>
<keyword evidence="9" id="KW-1185">Reference proteome</keyword>
<feature type="compositionally biased region" description="Polar residues" evidence="4">
    <location>
        <begin position="396"/>
        <end position="408"/>
    </location>
</feature>
<dbReference type="SUPFAM" id="SSF52821">
    <property type="entry name" value="Rhodanese/Cell cycle control phosphatase"/>
    <property type="match status" value="1"/>
</dbReference>
<dbReference type="Gene3D" id="3.40.250.10">
    <property type="entry name" value="Rhodanese-like domain"/>
    <property type="match status" value="1"/>
</dbReference>
<keyword evidence="3" id="KW-0378">Hydrolase</keyword>
<dbReference type="SUPFAM" id="SSF54001">
    <property type="entry name" value="Cysteine proteinases"/>
    <property type="match status" value="1"/>
</dbReference>
<name>A0A1I7RT62_BURXY</name>
<dbReference type="InterPro" id="IPR050185">
    <property type="entry name" value="Ub_carboxyl-term_hydrolase"/>
</dbReference>
<dbReference type="Gene3D" id="3.90.70.10">
    <property type="entry name" value="Cysteine proteinases"/>
    <property type="match status" value="1"/>
</dbReference>
<dbReference type="InterPro" id="IPR018200">
    <property type="entry name" value="USP_CS"/>
</dbReference>
<evidence type="ECO:0000256" key="2">
    <source>
        <dbReference type="ARBA" id="ARBA00009085"/>
    </source>
</evidence>
<dbReference type="GO" id="GO:0004843">
    <property type="term" value="F:cysteine-type deubiquitinase activity"/>
    <property type="evidence" value="ECO:0007669"/>
    <property type="project" value="UniProtKB-UniRule"/>
</dbReference>
<evidence type="ECO:0000259" key="5">
    <source>
        <dbReference type="PROSITE" id="PS50235"/>
    </source>
</evidence>
<comment type="similarity">
    <text evidence="2 3">Belongs to the peptidase C19 family.</text>
</comment>
<accession>A0A1I7RT62</accession>
<dbReference type="PANTHER" id="PTHR21646">
    <property type="entry name" value="UBIQUITIN CARBOXYL-TERMINAL HYDROLASE"/>
    <property type="match status" value="1"/>
</dbReference>
<dbReference type="AlphaFoldDB" id="A0A1I7RT62"/>
<dbReference type="PROSITE" id="PS50235">
    <property type="entry name" value="USP_3"/>
    <property type="match status" value="1"/>
</dbReference>
<dbReference type="WBParaSite" id="BXY_0391600.1">
    <property type="protein sequence ID" value="BXY_0391600.1"/>
    <property type="gene ID" value="BXY_0391600"/>
</dbReference>
<dbReference type="InterPro" id="IPR001394">
    <property type="entry name" value="Peptidase_C19_UCH"/>
</dbReference>
<proteinExistence type="inferred from homology"/>
<keyword evidence="3" id="KW-0833">Ubl conjugation pathway</keyword>
<dbReference type="CDD" id="cd02674">
    <property type="entry name" value="Peptidase_C19R"/>
    <property type="match status" value="1"/>
</dbReference>
<evidence type="ECO:0000313" key="7">
    <source>
        <dbReference type="EMBL" id="CAG9122586.1"/>
    </source>
</evidence>
<dbReference type="eggNOG" id="KOG1868">
    <property type="taxonomic scope" value="Eukaryota"/>
</dbReference>
<dbReference type="GO" id="GO:0006508">
    <property type="term" value="P:proteolysis"/>
    <property type="evidence" value="ECO:0007669"/>
    <property type="project" value="UniProtKB-KW"/>
</dbReference>
<dbReference type="PROSITE" id="PS00973">
    <property type="entry name" value="USP_2"/>
    <property type="match status" value="1"/>
</dbReference>
<dbReference type="Proteomes" id="UP000095284">
    <property type="component" value="Unplaced"/>
</dbReference>
<feature type="domain" description="USP" evidence="5">
    <location>
        <begin position="459"/>
        <end position="791"/>
    </location>
</feature>
<dbReference type="Gene3D" id="1.20.58.80">
    <property type="entry name" value="Phosphotransferase system, lactose/cellobiose-type IIA subunit"/>
    <property type="match status" value="1"/>
</dbReference>
<dbReference type="InterPro" id="IPR036873">
    <property type="entry name" value="Rhodanese-like_dom_sf"/>
</dbReference>
<feature type="region of interest" description="Disordered" evidence="4">
    <location>
        <begin position="343"/>
        <end position="424"/>
    </location>
</feature>
<keyword evidence="3" id="KW-0788">Thiol protease</keyword>
<dbReference type="Proteomes" id="UP000582659">
    <property type="component" value="Unassembled WGS sequence"/>
</dbReference>
<keyword evidence="3" id="KW-0645">Protease</keyword>
<evidence type="ECO:0000313" key="6">
    <source>
        <dbReference type="EMBL" id="CAD5231432.1"/>
    </source>
</evidence>
<evidence type="ECO:0000256" key="4">
    <source>
        <dbReference type="SAM" id="MobiDB-lite"/>
    </source>
</evidence>
<reference evidence="10" key="1">
    <citation type="submission" date="2016-11" db="UniProtKB">
        <authorList>
            <consortium name="WormBaseParasite"/>
        </authorList>
    </citation>
    <scope>IDENTIFICATION</scope>
</reference>
<dbReference type="InterPro" id="IPR028889">
    <property type="entry name" value="USP"/>
</dbReference>
<evidence type="ECO:0000256" key="3">
    <source>
        <dbReference type="RuleBase" id="RU366025"/>
    </source>
</evidence>
<comment type="catalytic activity">
    <reaction evidence="1 3">
        <text>Thiol-dependent hydrolysis of ester, thioester, amide, peptide and isopeptide bonds formed by the C-terminal Gly of ubiquitin (a 76-residue protein attached to proteins as an intracellular targeting signal).</text>
        <dbReference type="EC" id="3.4.19.12"/>
    </reaction>
</comment>
<dbReference type="PANTHER" id="PTHR21646:SF91">
    <property type="entry name" value="USP DOMAIN-CONTAINING PROTEIN"/>
    <property type="match status" value="1"/>
</dbReference>
<evidence type="ECO:0000313" key="8">
    <source>
        <dbReference type="Proteomes" id="UP000095284"/>
    </source>
</evidence>
<evidence type="ECO:0000313" key="9">
    <source>
        <dbReference type="Proteomes" id="UP000659654"/>
    </source>
</evidence>
<dbReference type="SMR" id="A0A1I7RT62"/>
<organism evidence="8 10">
    <name type="scientific">Bursaphelenchus xylophilus</name>
    <name type="common">Pinewood nematode worm</name>
    <name type="synonym">Aphelenchoides xylophilus</name>
    <dbReference type="NCBI Taxonomy" id="6326"/>
    <lineage>
        <taxon>Eukaryota</taxon>
        <taxon>Metazoa</taxon>
        <taxon>Ecdysozoa</taxon>
        <taxon>Nematoda</taxon>
        <taxon>Chromadorea</taxon>
        <taxon>Rhabditida</taxon>
        <taxon>Tylenchina</taxon>
        <taxon>Tylenchomorpha</taxon>
        <taxon>Aphelenchoidea</taxon>
        <taxon>Aphelenchoididae</taxon>
        <taxon>Bursaphelenchus</taxon>
    </lineage>
</organism>
<dbReference type="EMBL" id="CAJFCV020000005">
    <property type="protein sequence ID" value="CAG9122586.1"/>
    <property type="molecule type" value="Genomic_DNA"/>
</dbReference>
<evidence type="ECO:0000256" key="1">
    <source>
        <dbReference type="ARBA" id="ARBA00000707"/>
    </source>
</evidence>
<dbReference type="Proteomes" id="UP000659654">
    <property type="component" value="Unassembled WGS sequence"/>
</dbReference>
<gene>
    <name evidence="6" type="ORF">BXYJ_LOCUS11528</name>
</gene>